<feature type="region of interest" description="Disordered" evidence="1">
    <location>
        <begin position="194"/>
        <end position="295"/>
    </location>
</feature>
<dbReference type="AlphaFoldDB" id="A0A3P5YVF2"/>
<name>A0A3P5YVF2_BRACM</name>
<reference evidence="3" key="1">
    <citation type="submission" date="2018-11" db="EMBL/GenBank/DDBJ databases">
        <authorList>
            <consortium name="Genoscope - CEA"/>
            <person name="William W."/>
        </authorList>
    </citation>
    <scope>NUCLEOTIDE SEQUENCE</scope>
</reference>
<feature type="non-terminal residue" evidence="3">
    <location>
        <position position="295"/>
    </location>
</feature>
<feature type="compositionally biased region" description="Basic and acidic residues" evidence="1">
    <location>
        <begin position="286"/>
        <end position="295"/>
    </location>
</feature>
<protein>
    <submittedName>
        <fullName evidence="2">Uncharacterized protein</fullName>
    </submittedName>
</protein>
<dbReference type="EMBL" id="LS974622">
    <property type="protein sequence ID" value="CAG7871296.1"/>
    <property type="molecule type" value="Genomic_DNA"/>
</dbReference>
<organism evidence="3">
    <name type="scientific">Brassica campestris</name>
    <name type="common">Field mustard</name>
    <dbReference type="NCBI Taxonomy" id="3711"/>
    <lineage>
        <taxon>Eukaryota</taxon>
        <taxon>Viridiplantae</taxon>
        <taxon>Streptophyta</taxon>
        <taxon>Embryophyta</taxon>
        <taxon>Tracheophyta</taxon>
        <taxon>Spermatophyta</taxon>
        <taxon>Magnoliopsida</taxon>
        <taxon>eudicotyledons</taxon>
        <taxon>Gunneridae</taxon>
        <taxon>Pentapetalae</taxon>
        <taxon>rosids</taxon>
        <taxon>malvids</taxon>
        <taxon>Brassicales</taxon>
        <taxon>Brassicaceae</taxon>
        <taxon>Brassiceae</taxon>
        <taxon>Brassica</taxon>
    </lineage>
</organism>
<evidence type="ECO:0000313" key="3">
    <source>
        <dbReference type="EMBL" id="VDC67255.1"/>
    </source>
</evidence>
<evidence type="ECO:0000313" key="2">
    <source>
        <dbReference type="EMBL" id="CAG7871296.1"/>
    </source>
</evidence>
<feature type="compositionally biased region" description="Basic residues" evidence="1">
    <location>
        <begin position="229"/>
        <end position="241"/>
    </location>
</feature>
<evidence type="ECO:0000256" key="1">
    <source>
        <dbReference type="SAM" id="MobiDB-lite"/>
    </source>
</evidence>
<gene>
    <name evidence="3" type="ORF">BRAA06T25795Z</name>
    <name evidence="2" type="ORF">BRAPAZ1V2_A06P35360.2</name>
</gene>
<dbReference type="Proteomes" id="UP000694005">
    <property type="component" value="Chromosome A06"/>
</dbReference>
<feature type="compositionally biased region" description="Polar residues" evidence="1">
    <location>
        <begin position="212"/>
        <end position="228"/>
    </location>
</feature>
<sequence>MLIDRWIPSPPKNFLSTVDVWVRIHHIPMNYYTLDTMDFLARKIGKVIEIAYDPRVSQKDAFIRAQEKVVTTVLARGQQEPGVCLAAPPGFEPLFPELPPEERAMAMQYIAHSDPTERQARIVRVQQSILTEGVPERVDMPKISHNLFKDKGLVFGFELQSGLQSGMPPQGDPLSGTGSLPLSLRSQRICAPVENEVSSSSSPCAPLVFRIGSSSEGRPSGTKSSGNKNRSRPRQWKRLAGKKAGDSVVVQRPSGVVIREVSQGGGTGNADEYSGSKAKRKAVASVDDHDAKSSK</sequence>
<dbReference type="Gramene" id="A06p35360.2_BraZ1">
    <property type="protein sequence ID" value="A06p35360.2_BraZ1.CDS"/>
    <property type="gene ID" value="A06g35360.2_BraZ1"/>
</dbReference>
<proteinExistence type="predicted"/>
<dbReference type="EMBL" id="LR031569">
    <property type="protein sequence ID" value="VDC67255.1"/>
    <property type="molecule type" value="Genomic_DNA"/>
</dbReference>
<accession>A0A3P5YVF2</accession>